<accession>A0A9D4TGX3</accession>
<dbReference type="AlphaFoldDB" id="A0A9D4TGX3"/>
<dbReference type="Proteomes" id="UP001055712">
    <property type="component" value="Unassembled WGS sequence"/>
</dbReference>
<evidence type="ECO:0000256" key="1">
    <source>
        <dbReference type="SAM" id="Phobius"/>
    </source>
</evidence>
<proteinExistence type="predicted"/>
<dbReference type="OrthoDB" id="10629392at2759"/>
<feature type="transmembrane region" description="Helical" evidence="1">
    <location>
        <begin position="143"/>
        <end position="162"/>
    </location>
</feature>
<organism evidence="2 3">
    <name type="scientific">Chlorella vulgaris</name>
    <name type="common">Green alga</name>
    <dbReference type="NCBI Taxonomy" id="3077"/>
    <lineage>
        <taxon>Eukaryota</taxon>
        <taxon>Viridiplantae</taxon>
        <taxon>Chlorophyta</taxon>
        <taxon>core chlorophytes</taxon>
        <taxon>Trebouxiophyceae</taxon>
        <taxon>Chlorellales</taxon>
        <taxon>Chlorellaceae</taxon>
        <taxon>Chlorella clade</taxon>
        <taxon>Chlorella</taxon>
    </lineage>
</organism>
<name>A0A9D4TGX3_CHLVU</name>
<protein>
    <submittedName>
        <fullName evidence="2">Uncharacterized protein</fullName>
    </submittedName>
</protein>
<keyword evidence="3" id="KW-1185">Reference proteome</keyword>
<keyword evidence="1" id="KW-0472">Membrane</keyword>
<keyword evidence="1" id="KW-0812">Transmembrane</keyword>
<comment type="caution">
    <text evidence="2">The sequence shown here is derived from an EMBL/GenBank/DDBJ whole genome shotgun (WGS) entry which is preliminary data.</text>
</comment>
<evidence type="ECO:0000313" key="3">
    <source>
        <dbReference type="Proteomes" id="UP001055712"/>
    </source>
</evidence>
<reference evidence="2" key="2">
    <citation type="submission" date="2020-11" db="EMBL/GenBank/DDBJ databases">
        <authorList>
            <person name="Cecchin M."/>
            <person name="Marcolungo L."/>
            <person name="Rossato M."/>
            <person name="Girolomoni L."/>
            <person name="Cosentino E."/>
            <person name="Cuine S."/>
            <person name="Li-Beisson Y."/>
            <person name="Delledonne M."/>
            <person name="Ballottari M."/>
        </authorList>
    </citation>
    <scope>NUCLEOTIDE SEQUENCE</scope>
    <source>
        <strain evidence="2">211/11P</strain>
        <tissue evidence="2">Whole cell</tissue>
    </source>
</reference>
<feature type="transmembrane region" description="Helical" evidence="1">
    <location>
        <begin position="196"/>
        <end position="221"/>
    </location>
</feature>
<reference evidence="2" key="1">
    <citation type="journal article" date="2019" name="Plant J.">
        <title>Chlorella vulgaris genome assembly and annotation reveals the molecular basis for metabolic acclimation to high light conditions.</title>
        <authorList>
            <person name="Cecchin M."/>
            <person name="Marcolungo L."/>
            <person name="Rossato M."/>
            <person name="Girolomoni L."/>
            <person name="Cosentino E."/>
            <person name="Cuine S."/>
            <person name="Li-Beisson Y."/>
            <person name="Delledonne M."/>
            <person name="Ballottari M."/>
        </authorList>
    </citation>
    <scope>NUCLEOTIDE SEQUENCE</scope>
    <source>
        <strain evidence="2">211/11P</strain>
    </source>
</reference>
<sequence>MVVVAACRLASAFLLGWAVPARHLLLATGHAWGGWLRYLASTRVLGLVMFAYTFRLPVKWLAWVHLIATLEAARLVMSVSCQAPALCNAAAQQSLQRLAAAATSLRFWAPLSLPAVLQQEAPRHLMLQCPCMGGAQLCLCQQVTLWLLVCFGYALPLLLQYIEQEVTLRAFLRRRCRHWPRCPHCLQQLTPDMETLIGTSCLLFLGFCAASWQLIQAWAVADRLAHGREL</sequence>
<gene>
    <name evidence="2" type="ORF">D9Q98_008945</name>
</gene>
<keyword evidence="1" id="KW-1133">Transmembrane helix</keyword>
<evidence type="ECO:0000313" key="2">
    <source>
        <dbReference type="EMBL" id="KAI3425175.1"/>
    </source>
</evidence>
<dbReference type="EMBL" id="SIDB01000012">
    <property type="protein sequence ID" value="KAI3425175.1"/>
    <property type="molecule type" value="Genomic_DNA"/>
</dbReference>